<keyword evidence="2" id="KW-1185">Reference proteome</keyword>
<sequence>MHSKLLLSALAASGASAETATTSQRTSAESRLPSLVTSITFNTTSTAGINTTITISTSTSRSVRQSATTPSPSSSSSSSSIETTLEPSRKLTTTSLVEASSSTSLAEASSTSPSPIAEISSAEPTRPLERPTSVQDKETVETGAKPVAVTIPPPNNRGTAVGIAFGAFGKQCDAHYSDEIAANI</sequence>
<accession>A0ACC1R3Y2</accession>
<dbReference type="EMBL" id="JANAKD010000174">
    <property type="protein sequence ID" value="KAJ3496625.1"/>
    <property type="molecule type" value="Genomic_DNA"/>
</dbReference>
<evidence type="ECO:0000313" key="1">
    <source>
        <dbReference type="EMBL" id="KAJ3496625.1"/>
    </source>
</evidence>
<dbReference type="Proteomes" id="UP001148737">
    <property type="component" value="Unassembled WGS sequence"/>
</dbReference>
<organism evidence="1 2">
    <name type="scientific">Lecanicillium saksenae</name>
    <dbReference type="NCBI Taxonomy" id="468837"/>
    <lineage>
        <taxon>Eukaryota</taxon>
        <taxon>Fungi</taxon>
        <taxon>Dikarya</taxon>
        <taxon>Ascomycota</taxon>
        <taxon>Pezizomycotina</taxon>
        <taxon>Sordariomycetes</taxon>
        <taxon>Hypocreomycetidae</taxon>
        <taxon>Hypocreales</taxon>
        <taxon>Cordycipitaceae</taxon>
        <taxon>Lecanicillium</taxon>
    </lineage>
</organism>
<protein>
    <submittedName>
        <fullName evidence="1">Uncharacterized protein</fullName>
    </submittedName>
</protein>
<reference evidence="1" key="1">
    <citation type="submission" date="2022-07" db="EMBL/GenBank/DDBJ databases">
        <title>Genome Sequence of Lecanicillium saksenae.</title>
        <authorList>
            <person name="Buettner E."/>
        </authorList>
    </citation>
    <scope>NUCLEOTIDE SEQUENCE</scope>
    <source>
        <strain evidence="1">VT-O1</strain>
    </source>
</reference>
<comment type="caution">
    <text evidence="1">The sequence shown here is derived from an EMBL/GenBank/DDBJ whole genome shotgun (WGS) entry which is preliminary data.</text>
</comment>
<gene>
    <name evidence="1" type="ORF">NLG97_g2526</name>
</gene>
<evidence type="ECO:0000313" key="2">
    <source>
        <dbReference type="Proteomes" id="UP001148737"/>
    </source>
</evidence>
<proteinExistence type="predicted"/>
<name>A0ACC1R3Y2_9HYPO</name>